<evidence type="ECO:0000313" key="3">
    <source>
        <dbReference type="Proteomes" id="UP000001307"/>
    </source>
</evidence>
<dbReference type="SMART" id="SM00034">
    <property type="entry name" value="CLECT"/>
    <property type="match status" value="1"/>
</dbReference>
<dbReference type="AlphaFoldDB" id="E4XAI6"/>
<dbReference type="InterPro" id="IPR016187">
    <property type="entry name" value="CTDL_fold"/>
</dbReference>
<accession>E4XAI6</accession>
<keyword evidence="3" id="KW-1185">Reference proteome</keyword>
<feature type="domain" description="C-type lectin" evidence="1">
    <location>
        <begin position="194"/>
        <end position="334"/>
    </location>
</feature>
<dbReference type="EMBL" id="FN653032">
    <property type="protein sequence ID" value="CBY08593.1"/>
    <property type="molecule type" value="Genomic_DNA"/>
</dbReference>
<protein>
    <recommendedName>
        <fullName evidence="1">C-type lectin domain-containing protein</fullName>
    </recommendedName>
</protein>
<dbReference type="Proteomes" id="UP000001307">
    <property type="component" value="Unassembled WGS sequence"/>
</dbReference>
<dbReference type="InParanoid" id="E4XAI6"/>
<evidence type="ECO:0000259" key="1">
    <source>
        <dbReference type="SMART" id="SM00034"/>
    </source>
</evidence>
<gene>
    <name evidence="2" type="ORF">GSOID_T00005174001</name>
</gene>
<dbReference type="Gene3D" id="3.10.100.10">
    <property type="entry name" value="Mannose-Binding Protein A, subunit A"/>
    <property type="match status" value="1"/>
</dbReference>
<evidence type="ECO:0000313" key="2">
    <source>
        <dbReference type="EMBL" id="CBY08593.1"/>
    </source>
</evidence>
<name>E4XAI6_OIKDI</name>
<dbReference type="OrthoDB" id="10375260at2759"/>
<reference evidence="2" key="1">
    <citation type="journal article" date="2010" name="Science">
        <title>Plasticity of animal genome architecture unmasked by rapid evolution of a pelagic tunicate.</title>
        <authorList>
            <person name="Denoeud F."/>
            <person name="Henriet S."/>
            <person name="Mungpakdee S."/>
            <person name="Aury J.M."/>
            <person name="Da Silva C."/>
            <person name="Brinkmann H."/>
            <person name="Mikhaleva J."/>
            <person name="Olsen L.C."/>
            <person name="Jubin C."/>
            <person name="Canestro C."/>
            <person name="Bouquet J.M."/>
            <person name="Danks G."/>
            <person name="Poulain J."/>
            <person name="Campsteijn C."/>
            <person name="Adamski M."/>
            <person name="Cross I."/>
            <person name="Yadetie F."/>
            <person name="Muffato M."/>
            <person name="Louis A."/>
            <person name="Butcher S."/>
            <person name="Tsagkogeorga G."/>
            <person name="Konrad A."/>
            <person name="Singh S."/>
            <person name="Jensen M.F."/>
            <person name="Cong E.H."/>
            <person name="Eikeseth-Otteraa H."/>
            <person name="Noel B."/>
            <person name="Anthouard V."/>
            <person name="Porcel B.M."/>
            <person name="Kachouri-Lafond R."/>
            <person name="Nishino A."/>
            <person name="Ugolini M."/>
            <person name="Chourrout P."/>
            <person name="Nishida H."/>
            <person name="Aasland R."/>
            <person name="Huzurbazar S."/>
            <person name="Westhof E."/>
            <person name="Delsuc F."/>
            <person name="Lehrach H."/>
            <person name="Reinhardt R."/>
            <person name="Weissenbach J."/>
            <person name="Roy S.W."/>
            <person name="Artiguenave F."/>
            <person name="Postlethwait J.H."/>
            <person name="Manak J.R."/>
            <person name="Thompson E.M."/>
            <person name="Jaillon O."/>
            <person name="Du Pasquier L."/>
            <person name="Boudinot P."/>
            <person name="Liberles D.A."/>
            <person name="Volff J.N."/>
            <person name="Philippe H."/>
            <person name="Lenhard B."/>
            <person name="Roest Crollius H."/>
            <person name="Wincker P."/>
            <person name="Chourrout D."/>
        </authorList>
    </citation>
    <scope>NUCLEOTIDE SEQUENCE [LARGE SCALE GENOMIC DNA]</scope>
</reference>
<sequence length="346" mass="40680">MKNFAVFAQLMILTRDFGEACVQQEFIDKVQVLESELSELEDAAELFGSDLSSTMDFLKQNYERPKKVEYKAQSLREIDETEKDLRHLPQLMIHVNEQYLTPFLYRFLRRRRTGFEARSLCESTNMTLALSSEKKIFSQKKRLTNAFLWKAEDFKSSTEKSCEMVFDDVDVDIFGENKNEFEGSGNFLELPTTCMENQFVCFYRLDTILIPRINDRSNTLRLSDAYRFCESRKMTLFQPDTKAKNLFLSKLSILVDKPILFDLYRFGTNFEFKYGLYPTFTNWLPDEPKNQRCVQMASRKSRHFSEKTDWQVESSIQTGWETVDCDSASLFLCADQLFPDSFFDIE</sequence>
<dbReference type="SUPFAM" id="SSF56436">
    <property type="entry name" value="C-type lectin-like"/>
    <property type="match status" value="1"/>
</dbReference>
<proteinExistence type="predicted"/>
<dbReference type="InterPro" id="IPR016186">
    <property type="entry name" value="C-type_lectin-like/link_sf"/>
</dbReference>
<organism evidence="2">
    <name type="scientific">Oikopleura dioica</name>
    <name type="common">Tunicate</name>
    <dbReference type="NCBI Taxonomy" id="34765"/>
    <lineage>
        <taxon>Eukaryota</taxon>
        <taxon>Metazoa</taxon>
        <taxon>Chordata</taxon>
        <taxon>Tunicata</taxon>
        <taxon>Appendicularia</taxon>
        <taxon>Copelata</taxon>
        <taxon>Oikopleuridae</taxon>
        <taxon>Oikopleura</taxon>
    </lineage>
</organism>
<dbReference type="CDD" id="cd00037">
    <property type="entry name" value="CLECT"/>
    <property type="match status" value="1"/>
</dbReference>
<dbReference type="InterPro" id="IPR001304">
    <property type="entry name" value="C-type_lectin-like"/>
</dbReference>